<dbReference type="RefSeq" id="WP_183655880.1">
    <property type="nucleotide sequence ID" value="NZ_JACHWU010000003.1"/>
</dbReference>
<evidence type="ECO:0000256" key="3">
    <source>
        <dbReference type="ARBA" id="ARBA00023239"/>
    </source>
</evidence>
<dbReference type="InterPro" id="IPR004369">
    <property type="entry name" value="Prolyl-tRNA_editing_YbaK/EbsC"/>
</dbReference>
<dbReference type="InterPro" id="IPR036754">
    <property type="entry name" value="YbaK/aa-tRNA-synt-asso_dom_sf"/>
</dbReference>
<dbReference type="GO" id="GO:0006412">
    <property type="term" value="P:translation"/>
    <property type="evidence" value="ECO:0007669"/>
    <property type="project" value="UniProtKB-KW"/>
</dbReference>
<evidence type="ECO:0000256" key="2">
    <source>
        <dbReference type="ARBA" id="ARBA00022917"/>
    </source>
</evidence>
<evidence type="ECO:0000313" key="7">
    <source>
        <dbReference type="Proteomes" id="UP000550714"/>
    </source>
</evidence>
<dbReference type="EMBL" id="JACHWU010000003">
    <property type="protein sequence ID" value="MBB3052260.1"/>
    <property type="molecule type" value="Genomic_DNA"/>
</dbReference>
<dbReference type="SUPFAM" id="SSF55826">
    <property type="entry name" value="YbaK/ProRS associated domain"/>
    <property type="match status" value="1"/>
</dbReference>
<dbReference type="PANTHER" id="PTHR30411">
    <property type="entry name" value="CYTOPLASMIC PROTEIN"/>
    <property type="match status" value="1"/>
</dbReference>
<keyword evidence="7" id="KW-1185">Reference proteome</keyword>
<dbReference type="GO" id="GO:0002161">
    <property type="term" value="F:aminoacyl-tRNA deacylase activity"/>
    <property type="evidence" value="ECO:0007669"/>
    <property type="project" value="InterPro"/>
</dbReference>
<proteinExistence type="inferred from homology"/>
<sequence length="158" mass="16179">MAGKGTPATALLTTREVEHTLRTYDHDPRHESYGLEAAQALGVEPERVFKTLVATVDGALTVGVVPVTGQLDLKALAGAVGGKKARMADPAAAQRATGYVVGGISPLGHRSRLPLVVDAAAETFATVLVSGGRRGLEIELAPSDLIALTTATVAAITS</sequence>
<comment type="caution">
    <text evidence="6">The sequence shown here is derived from an EMBL/GenBank/DDBJ whole genome shotgun (WGS) entry which is preliminary data.</text>
</comment>
<protein>
    <recommendedName>
        <fullName evidence="4">Cys-tRNA(Pro)/Cys-tRNA(Cys) deacylase</fullName>
        <ecNumber evidence="4">4.2.-.-</ecNumber>
    </recommendedName>
</protein>
<dbReference type="PIRSF" id="PIRSF006181">
    <property type="entry name" value="EbsC_YbaK"/>
    <property type="match status" value="1"/>
</dbReference>
<keyword evidence="6" id="KW-0378">Hydrolase</keyword>
<dbReference type="Pfam" id="PF04073">
    <property type="entry name" value="tRNA_edit"/>
    <property type="match status" value="1"/>
</dbReference>
<keyword evidence="3 4" id="KW-0456">Lyase</keyword>
<dbReference type="PANTHER" id="PTHR30411:SF0">
    <property type="entry name" value="CYS-TRNA(PRO)_CYS-TRNA(CYS) DEACYLASE YBAK"/>
    <property type="match status" value="1"/>
</dbReference>
<dbReference type="EC" id="4.2.-.-" evidence="4"/>
<dbReference type="AlphaFoldDB" id="A0A839S5H6"/>
<dbReference type="GO" id="GO:0016829">
    <property type="term" value="F:lyase activity"/>
    <property type="evidence" value="ECO:0007669"/>
    <property type="project" value="UniProtKB-KW"/>
</dbReference>
<comment type="similarity">
    <text evidence="1 4">Belongs to the prolyl-tRNA editing family. YbaK/EbsC subfamily.</text>
</comment>
<dbReference type="InterPro" id="IPR007214">
    <property type="entry name" value="YbaK/aa-tRNA-synth-assoc-dom"/>
</dbReference>
<reference evidence="6 7" key="1">
    <citation type="submission" date="2020-08" db="EMBL/GenBank/DDBJ databases">
        <title>Genomic Encyclopedia of Type Strains, Phase III (KMG-III): the genomes of soil and plant-associated and newly described type strains.</title>
        <authorList>
            <person name="Whitman W."/>
        </authorList>
    </citation>
    <scope>NUCLEOTIDE SEQUENCE [LARGE SCALE GENOMIC DNA]</scope>
    <source>
        <strain evidence="6 7">CECT 8577</strain>
    </source>
</reference>
<evidence type="ECO:0000256" key="1">
    <source>
        <dbReference type="ARBA" id="ARBA00009798"/>
    </source>
</evidence>
<evidence type="ECO:0000259" key="5">
    <source>
        <dbReference type="Pfam" id="PF04073"/>
    </source>
</evidence>
<keyword evidence="2 4" id="KW-0648">Protein biosynthesis</keyword>
<name>A0A839S5H6_9PSEU</name>
<organism evidence="6 7">
    <name type="scientific">Prauserella isguenensis</name>
    <dbReference type="NCBI Taxonomy" id="1470180"/>
    <lineage>
        <taxon>Bacteria</taxon>
        <taxon>Bacillati</taxon>
        <taxon>Actinomycetota</taxon>
        <taxon>Actinomycetes</taxon>
        <taxon>Pseudonocardiales</taxon>
        <taxon>Pseudonocardiaceae</taxon>
        <taxon>Prauserella</taxon>
    </lineage>
</organism>
<feature type="domain" description="YbaK/aminoacyl-tRNA synthetase-associated" evidence="5">
    <location>
        <begin position="36"/>
        <end position="147"/>
    </location>
</feature>
<dbReference type="CDD" id="cd00002">
    <property type="entry name" value="YbaK_deacylase"/>
    <property type="match status" value="1"/>
</dbReference>
<dbReference type="Proteomes" id="UP000550714">
    <property type="component" value="Unassembled WGS sequence"/>
</dbReference>
<dbReference type="NCBIfam" id="TIGR00011">
    <property type="entry name" value="YbaK_EbsC"/>
    <property type="match status" value="1"/>
</dbReference>
<gene>
    <name evidence="6" type="ORF">FHS23_003289</name>
</gene>
<evidence type="ECO:0000256" key="4">
    <source>
        <dbReference type="PIRNR" id="PIRNR006181"/>
    </source>
</evidence>
<dbReference type="Gene3D" id="3.90.960.10">
    <property type="entry name" value="YbaK/aminoacyl-tRNA synthetase-associated domain"/>
    <property type="match status" value="1"/>
</dbReference>
<accession>A0A839S5H6</accession>
<evidence type="ECO:0000313" key="6">
    <source>
        <dbReference type="EMBL" id="MBB3052260.1"/>
    </source>
</evidence>